<sequence>MNNKRVPDAKEMDVLPRDLTVQECREFLYYCQNEIVRHERNNHTPASQKWKGSTVIQTFKGILSLACARGVA</sequence>
<comment type="caution">
    <text evidence="1">The sequence shown here is derived from an EMBL/GenBank/DDBJ whole genome shotgun (WGS) entry which is preliminary data.</text>
</comment>
<protein>
    <submittedName>
        <fullName evidence="1">Uncharacterized protein</fullName>
    </submittedName>
</protein>
<reference evidence="1 2" key="1">
    <citation type="submission" date="2024-09" db="EMBL/GenBank/DDBJ databases">
        <authorList>
            <person name="Sun Q."/>
            <person name="Mori K."/>
        </authorList>
    </citation>
    <scope>NUCLEOTIDE SEQUENCE [LARGE SCALE GENOMIC DNA]</scope>
    <source>
        <strain evidence="1 2">CCM 7228</strain>
    </source>
</reference>
<evidence type="ECO:0000313" key="1">
    <source>
        <dbReference type="EMBL" id="MFC0271883.1"/>
    </source>
</evidence>
<proteinExistence type="predicted"/>
<organism evidence="1 2">
    <name type="scientific">Metabacillus herbersteinensis</name>
    <dbReference type="NCBI Taxonomy" id="283816"/>
    <lineage>
        <taxon>Bacteria</taxon>
        <taxon>Bacillati</taxon>
        <taxon>Bacillota</taxon>
        <taxon>Bacilli</taxon>
        <taxon>Bacillales</taxon>
        <taxon>Bacillaceae</taxon>
        <taxon>Metabacillus</taxon>
    </lineage>
</organism>
<gene>
    <name evidence="1" type="ORF">ACFFIX_10510</name>
</gene>
<accession>A0ABV6GDX2</accession>
<keyword evidence="2" id="KW-1185">Reference proteome</keyword>
<dbReference type="EMBL" id="JBHLVO010000007">
    <property type="protein sequence ID" value="MFC0271883.1"/>
    <property type="molecule type" value="Genomic_DNA"/>
</dbReference>
<evidence type="ECO:0000313" key="2">
    <source>
        <dbReference type="Proteomes" id="UP001589854"/>
    </source>
</evidence>
<name>A0ABV6GDX2_9BACI</name>
<dbReference type="Proteomes" id="UP001589854">
    <property type="component" value="Unassembled WGS sequence"/>
</dbReference>